<reference evidence="1" key="1">
    <citation type="journal article" date="2020" name="New Phytol.">
        <title>Comparative genomics reveals dynamic genome evolution in host specialist ectomycorrhizal fungi.</title>
        <authorList>
            <person name="Lofgren L.A."/>
            <person name="Nguyen N.H."/>
            <person name="Vilgalys R."/>
            <person name="Ruytinx J."/>
            <person name="Liao H.L."/>
            <person name="Branco S."/>
            <person name="Kuo A."/>
            <person name="LaButti K."/>
            <person name="Lipzen A."/>
            <person name="Andreopoulos W."/>
            <person name="Pangilinan J."/>
            <person name="Riley R."/>
            <person name="Hundley H."/>
            <person name="Na H."/>
            <person name="Barry K."/>
            <person name="Grigoriev I.V."/>
            <person name="Stajich J.E."/>
            <person name="Kennedy P.G."/>
        </authorList>
    </citation>
    <scope>NUCLEOTIDE SEQUENCE</scope>
    <source>
        <strain evidence="1">FC203</strain>
    </source>
</reference>
<dbReference type="EMBL" id="JABBWK010000010">
    <property type="protein sequence ID" value="KAG1904344.1"/>
    <property type="molecule type" value="Genomic_DNA"/>
</dbReference>
<proteinExistence type="predicted"/>
<keyword evidence="2" id="KW-1185">Reference proteome</keyword>
<dbReference type="GeneID" id="64668941"/>
<sequence>IGDPLARRAEAILRQNAPYPGDDLGKEETLSSEQFLIYRTSETHHLIMDRASHLEDDIEIPLFLLNNLNFFISDWYMKRLAWPLDIPRFMLRYMQQQTPMGDAIAERVATMLNAEVQLPGESSLDCFYCHRVRYENENVYEIFDQELNFYVCADDRFLSNEKLNVSHWYAKHLLKAYRKLNGLMVAKELEWENNHLRLLDSEPLSSMDCALEEVVHQLFAIPDMKFVETPHQYRLVELNGQQVAPGQYPAIQCNAATTRDFKRLIPKPVVVVVVHINGRPARALIDMGSLADFMSSTLVEQL</sequence>
<comment type="caution">
    <text evidence="1">The sequence shown here is derived from an EMBL/GenBank/DDBJ whole genome shotgun (WGS) entry which is preliminary data.</text>
</comment>
<dbReference type="AlphaFoldDB" id="A0AAD4EDR0"/>
<name>A0AAD4EDR0_9AGAM</name>
<dbReference type="RefSeq" id="XP_041229919.1">
    <property type="nucleotide sequence ID" value="XM_041374643.1"/>
</dbReference>
<evidence type="ECO:0000313" key="1">
    <source>
        <dbReference type="EMBL" id="KAG1904344.1"/>
    </source>
</evidence>
<accession>A0AAD4EDR0</accession>
<organism evidence="1 2">
    <name type="scientific">Suillus fuscotomentosus</name>
    <dbReference type="NCBI Taxonomy" id="1912939"/>
    <lineage>
        <taxon>Eukaryota</taxon>
        <taxon>Fungi</taxon>
        <taxon>Dikarya</taxon>
        <taxon>Basidiomycota</taxon>
        <taxon>Agaricomycotina</taxon>
        <taxon>Agaricomycetes</taxon>
        <taxon>Agaricomycetidae</taxon>
        <taxon>Boletales</taxon>
        <taxon>Suillineae</taxon>
        <taxon>Suillaceae</taxon>
        <taxon>Suillus</taxon>
    </lineage>
</organism>
<feature type="non-terminal residue" evidence="1">
    <location>
        <position position="1"/>
    </location>
</feature>
<dbReference type="Proteomes" id="UP001195769">
    <property type="component" value="Unassembled WGS sequence"/>
</dbReference>
<gene>
    <name evidence="1" type="ORF">F5891DRAFT_945903</name>
</gene>
<protein>
    <submittedName>
        <fullName evidence="1">Uncharacterized protein</fullName>
    </submittedName>
</protein>
<evidence type="ECO:0000313" key="2">
    <source>
        <dbReference type="Proteomes" id="UP001195769"/>
    </source>
</evidence>